<dbReference type="RefSeq" id="WP_262431705.1">
    <property type="nucleotide sequence ID" value="NZ_JACRTE010000004.1"/>
</dbReference>
<protein>
    <submittedName>
        <fullName evidence="1">Phage portal protein</fullName>
    </submittedName>
</protein>
<gene>
    <name evidence="1" type="ORF">H8706_04690</name>
</gene>
<dbReference type="Proteomes" id="UP000647416">
    <property type="component" value="Unassembled WGS sequence"/>
</dbReference>
<dbReference type="InterPro" id="IPR021145">
    <property type="entry name" value="Portal_protein_SPP1_Gp6-like"/>
</dbReference>
<keyword evidence="2" id="KW-1185">Reference proteome</keyword>
<dbReference type="Pfam" id="PF05133">
    <property type="entry name" value="SPP1_portal"/>
    <property type="match status" value="1"/>
</dbReference>
<evidence type="ECO:0000313" key="1">
    <source>
        <dbReference type="EMBL" id="MBC8596166.1"/>
    </source>
</evidence>
<proteinExistence type="predicted"/>
<dbReference type="InterPro" id="IPR006432">
    <property type="entry name" value="Phage_portal_A118-type"/>
</dbReference>
<dbReference type="PIRSF" id="PIRSF011911">
    <property type="entry name" value="A118_put_portal"/>
    <property type="match status" value="1"/>
</dbReference>
<sequence>MRNYLKSQGYSVLSENFYSDIALWEDWYKGKVKSFHRYNQYNGKKLISRERATLSMAKRVCEDWANLLLNEKFSITASDAKADKFLKKVLKDNNFYASANRLVELAFALGTGAFVEYLSGGEVKIDFIRADMIYPLSWDNGKICECAFASEKMIDGKPHVYLNMHVLRNGKYVILNKLFLRNGARLKEVELPSGVEDVVLCGYTKPFFQIVTPNIVNNTDFDNPMGISVFANSIDILKGIDLIYDSYQNEFRLGKKRIIVPLGIAQMMNTNSGVMPVFDDNDTEFYAIKESDKLTDIREINMEIRASEHEAALKRSINLLTAGCGLGADRYEQTKYGIKTATEVISEKSVLYQNVKKNELVIEKAVGDLAEVILYLGGFKNREVTICFGDGIIEDTQSVFNRAMEEYKNGIIDKCEYFMRVYNLPEGAAKKKAHGIEKRLKNGADEDKALEN</sequence>
<dbReference type="EMBL" id="JACRTE010000004">
    <property type="protein sequence ID" value="MBC8596166.1"/>
    <property type="molecule type" value="Genomic_DNA"/>
</dbReference>
<dbReference type="AlphaFoldDB" id="A0A926FA60"/>
<reference evidence="1" key="1">
    <citation type="submission" date="2020-08" db="EMBL/GenBank/DDBJ databases">
        <title>Genome public.</title>
        <authorList>
            <person name="Liu C."/>
            <person name="Sun Q."/>
        </authorList>
    </citation>
    <scope>NUCLEOTIDE SEQUENCE</scope>
    <source>
        <strain evidence="1">NSJ-50</strain>
    </source>
</reference>
<evidence type="ECO:0000313" key="2">
    <source>
        <dbReference type="Proteomes" id="UP000647416"/>
    </source>
</evidence>
<accession>A0A926FA60</accession>
<organism evidence="1 2">
    <name type="scientific">Qingrenia yutianensis</name>
    <dbReference type="NCBI Taxonomy" id="2763676"/>
    <lineage>
        <taxon>Bacteria</taxon>
        <taxon>Bacillati</taxon>
        <taxon>Bacillota</taxon>
        <taxon>Clostridia</taxon>
        <taxon>Eubacteriales</taxon>
        <taxon>Oscillospiraceae</taxon>
        <taxon>Qingrenia</taxon>
    </lineage>
</organism>
<comment type="caution">
    <text evidence="1">The sequence shown here is derived from an EMBL/GenBank/DDBJ whole genome shotgun (WGS) entry which is preliminary data.</text>
</comment>
<name>A0A926FA60_9FIRM</name>